<dbReference type="InterPro" id="IPR050736">
    <property type="entry name" value="Sensor_HK_Regulatory"/>
</dbReference>
<accession>A0A841GJU6</accession>
<dbReference type="GO" id="GO:0000160">
    <property type="term" value="P:phosphorelay signal transduction system"/>
    <property type="evidence" value="ECO:0007669"/>
    <property type="project" value="UniProtKB-KW"/>
</dbReference>
<evidence type="ECO:0000256" key="1">
    <source>
        <dbReference type="ARBA" id="ARBA00000085"/>
    </source>
</evidence>
<dbReference type="PRINTS" id="PR00344">
    <property type="entry name" value="BCTRLSENSOR"/>
</dbReference>
<dbReference type="PROSITE" id="PS50109">
    <property type="entry name" value="HIS_KIN"/>
    <property type="match status" value="1"/>
</dbReference>
<gene>
    <name evidence="7" type="ORF">HNP65_000697</name>
</gene>
<evidence type="ECO:0000313" key="7">
    <source>
        <dbReference type="EMBL" id="MBB6062275.1"/>
    </source>
</evidence>
<evidence type="ECO:0000259" key="6">
    <source>
        <dbReference type="PROSITE" id="PS50109"/>
    </source>
</evidence>
<evidence type="ECO:0000256" key="2">
    <source>
        <dbReference type="ARBA" id="ARBA00012438"/>
    </source>
</evidence>
<dbReference type="AlphaFoldDB" id="A0A841GJU6"/>
<sequence length="176" mass="19833">MGLVTLADHVQDITENSIKAGAKNITLEIYETDDEFTFIVTDDGPGIKDVDKVFDPFYTTRPKEIRRFGLGLPFLKQAAEMTGGEVKIETKLGIGTKVYANFKKSHIDCQPVGDLIMVFLSLLMNRDVNLTIKRCRYNDCYEISSEVVKKYLGSLDSAEKINILKEMIEELEKRGG</sequence>
<dbReference type="SMART" id="SM00387">
    <property type="entry name" value="HATPase_c"/>
    <property type="match status" value="1"/>
</dbReference>
<keyword evidence="5" id="KW-0902">Two-component regulatory system</keyword>
<dbReference type="InterPro" id="IPR036890">
    <property type="entry name" value="HATPase_C_sf"/>
</dbReference>
<dbReference type="EMBL" id="JACHEX010000001">
    <property type="protein sequence ID" value="MBB6062275.1"/>
    <property type="molecule type" value="Genomic_DNA"/>
</dbReference>
<dbReference type="PANTHER" id="PTHR43711">
    <property type="entry name" value="TWO-COMPONENT HISTIDINE KINASE"/>
    <property type="match status" value="1"/>
</dbReference>
<reference evidence="7 8" key="1">
    <citation type="submission" date="2020-08" db="EMBL/GenBank/DDBJ databases">
        <title>Genomic Encyclopedia of Type Strains, Phase IV (KMG-IV): sequencing the most valuable type-strain genomes for metagenomic binning, comparative biology and taxonomic classification.</title>
        <authorList>
            <person name="Goeker M."/>
        </authorList>
    </citation>
    <scope>NUCLEOTIDE SEQUENCE [LARGE SCALE GENOMIC DNA]</scope>
    <source>
        <strain evidence="7 8">DSM 13481</strain>
    </source>
</reference>
<proteinExistence type="predicted"/>
<keyword evidence="4" id="KW-0418">Kinase</keyword>
<feature type="domain" description="Histidine kinase" evidence="6">
    <location>
        <begin position="1"/>
        <end position="106"/>
    </location>
</feature>
<dbReference type="SUPFAM" id="SSF55874">
    <property type="entry name" value="ATPase domain of HSP90 chaperone/DNA topoisomerase II/histidine kinase"/>
    <property type="match status" value="1"/>
</dbReference>
<dbReference type="Gene3D" id="3.30.565.10">
    <property type="entry name" value="Histidine kinase-like ATPase, C-terminal domain"/>
    <property type="match status" value="1"/>
</dbReference>
<dbReference type="Proteomes" id="UP000555828">
    <property type="component" value="Unassembled WGS sequence"/>
</dbReference>
<dbReference type="InterPro" id="IPR003594">
    <property type="entry name" value="HATPase_dom"/>
</dbReference>
<dbReference type="InterPro" id="IPR004358">
    <property type="entry name" value="Sig_transdc_His_kin-like_C"/>
</dbReference>
<keyword evidence="3" id="KW-0808">Transferase</keyword>
<evidence type="ECO:0000256" key="5">
    <source>
        <dbReference type="ARBA" id="ARBA00023012"/>
    </source>
</evidence>
<comment type="caution">
    <text evidence="7">The sequence shown here is derived from an EMBL/GenBank/DDBJ whole genome shotgun (WGS) entry which is preliminary data.</text>
</comment>
<protein>
    <recommendedName>
        <fullName evidence="2">histidine kinase</fullName>
        <ecNumber evidence="2">2.7.13.3</ecNumber>
    </recommendedName>
</protein>
<evidence type="ECO:0000256" key="4">
    <source>
        <dbReference type="ARBA" id="ARBA00022777"/>
    </source>
</evidence>
<dbReference type="Pfam" id="PF02518">
    <property type="entry name" value="HATPase_c"/>
    <property type="match status" value="1"/>
</dbReference>
<dbReference type="InterPro" id="IPR005467">
    <property type="entry name" value="His_kinase_dom"/>
</dbReference>
<dbReference type="EC" id="2.7.13.3" evidence="2"/>
<dbReference type="PANTHER" id="PTHR43711:SF1">
    <property type="entry name" value="HISTIDINE KINASE 1"/>
    <property type="match status" value="1"/>
</dbReference>
<evidence type="ECO:0000256" key="3">
    <source>
        <dbReference type="ARBA" id="ARBA00022679"/>
    </source>
</evidence>
<evidence type="ECO:0000313" key="8">
    <source>
        <dbReference type="Proteomes" id="UP000555828"/>
    </source>
</evidence>
<dbReference type="GO" id="GO:0004673">
    <property type="term" value="F:protein histidine kinase activity"/>
    <property type="evidence" value="ECO:0007669"/>
    <property type="project" value="UniProtKB-EC"/>
</dbReference>
<keyword evidence="8" id="KW-1185">Reference proteome</keyword>
<organism evidence="7 8">
    <name type="scientific">Thermosipho japonicus</name>
    <dbReference type="NCBI Taxonomy" id="90323"/>
    <lineage>
        <taxon>Bacteria</taxon>
        <taxon>Thermotogati</taxon>
        <taxon>Thermotogota</taxon>
        <taxon>Thermotogae</taxon>
        <taxon>Thermotogales</taxon>
        <taxon>Fervidobacteriaceae</taxon>
        <taxon>Thermosipho</taxon>
    </lineage>
</organism>
<dbReference type="RefSeq" id="WP_184618944.1">
    <property type="nucleotide sequence ID" value="NZ_JACHEX010000001.1"/>
</dbReference>
<comment type="catalytic activity">
    <reaction evidence="1">
        <text>ATP + protein L-histidine = ADP + protein N-phospho-L-histidine.</text>
        <dbReference type="EC" id="2.7.13.3"/>
    </reaction>
</comment>
<name>A0A841GJU6_9BACT</name>